<name>A0ACC2FRT7_DALPE</name>
<accession>A0ACC2FRT7</accession>
<sequence>MLLLPALQISRTPRCCAAFEPQRLKRTAHSSHGCTAVRERTGNLQYKFPIYSPQKFPGAGLRWMTRYSRAPFRWPDLWRPLSYRAPRGPPGERWGTPAIPALMDLRFCCDAGYQTATTERSPSVLWAAGDLP</sequence>
<reference evidence="1" key="1">
    <citation type="submission" date="2021-05" db="EMBL/GenBank/DDBJ databases">
        <authorList>
            <person name="Pan Q."/>
            <person name="Jouanno E."/>
            <person name="Zahm M."/>
            <person name="Klopp C."/>
            <person name="Cabau C."/>
            <person name="Louis A."/>
            <person name="Berthelot C."/>
            <person name="Parey E."/>
            <person name="Roest Crollius H."/>
            <person name="Montfort J."/>
            <person name="Robinson-Rechavi M."/>
            <person name="Bouchez O."/>
            <person name="Lampietro C."/>
            <person name="Lopez Roques C."/>
            <person name="Donnadieu C."/>
            <person name="Postlethwait J."/>
            <person name="Bobe J."/>
            <person name="Dillon D."/>
            <person name="Chandos A."/>
            <person name="von Hippel F."/>
            <person name="Guiguen Y."/>
        </authorList>
    </citation>
    <scope>NUCLEOTIDE SEQUENCE</scope>
    <source>
        <strain evidence="1">YG-Jan2019</strain>
    </source>
</reference>
<evidence type="ECO:0000313" key="1">
    <source>
        <dbReference type="EMBL" id="KAJ7994041.1"/>
    </source>
</evidence>
<keyword evidence="2" id="KW-1185">Reference proteome</keyword>
<protein>
    <submittedName>
        <fullName evidence="1">Uncharacterized protein</fullName>
    </submittedName>
</protein>
<gene>
    <name evidence="1" type="ORF">DPEC_G00261830</name>
</gene>
<dbReference type="EMBL" id="CM055750">
    <property type="protein sequence ID" value="KAJ7994041.1"/>
    <property type="molecule type" value="Genomic_DNA"/>
</dbReference>
<organism evidence="1 2">
    <name type="scientific">Dallia pectoralis</name>
    <name type="common">Alaska blackfish</name>
    <dbReference type="NCBI Taxonomy" id="75939"/>
    <lineage>
        <taxon>Eukaryota</taxon>
        <taxon>Metazoa</taxon>
        <taxon>Chordata</taxon>
        <taxon>Craniata</taxon>
        <taxon>Vertebrata</taxon>
        <taxon>Euteleostomi</taxon>
        <taxon>Actinopterygii</taxon>
        <taxon>Neopterygii</taxon>
        <taxon>Teleostei</taxon>
        <taxon>Protacanthopterygii</taxon>
        <taxon>Esociformes</taxon>
        <taxon>Umbridae</taxon>
        <taxon>Dallia</taxon>
    </lineage>
</organism>
<proteinExistence type="predicted"/>
<evidence type="ECO:0000313" key="2">
    <source>
        <dbReference type="Proteomes" id="UP001157502"/>
    </source>
</evidence>
<dbReference type="Proteomes" id="UP001157502">
    <property type="component" value="Chromosome 23"/>
</dbReference>
<comment type="caution">
    <text evidence="1">The sequence shown here is derived from an EMBL/GenBank/DDBJ whole genome shotgun (WGS) entry which is preliminary data.</text>
</comment>